<reference evidence="2" key="1">
    <citation type="submission" date="2017-03" db="EMBL/GenBank/DDBJ databases">
        <authorList>
            <person name="Monnet C."/>
        </authorList>
    </citation>
    <scope>NUCLEOTIDE SEQUENCE [LARGE SCALE GENOMIC DNA]</scope>
    <source>
        <strain evidence="2">ATCC 49514</strain>
    </source>
</reference>
<dbReference type="Proteomes" id="UP000234382">
    <property type="component" value="Unassembled WGS sequence"/>
</dbReference>
<gene>
    <name evidence="1" type="ORF">BI49514_02382</name>
</gene>
<organism evidence="1 2">
    <name type="scientific">Brevibacterium iodinum ATCC 49514</name>
    <dbReference type="NCBI Taxonomy" id="1255616"/>
    <lineage>
        <taxon>Bacteria</taxon>
        <taxon>Bacillati</taxon>
        <taxon>Actinomycetota</taxon>
        <taxon>Actinomycetes</taxon>
        <taxon>Micrococcales</taxon>
        <taxon>Brevibacteriaceae</taxon>
        <taxon>Brevibacterium</taxon>
    </lineage>
</organism>
<proteinExistence type="predicted"/>
<accession>A0A2H1JVG1</accession>
<keyword evidence="2" id="KW-1185">Reference proteome</keyword>
<sequence>MTTTEKFFALGPVAEEKTAIEERFGTVVWNNAAGANVELKSGERHQFAGLCIEKKDEATRWPAEYETQYAVVDGALQVQLETIQRRGLMQRKVTV</sequence>
<evidence type="ECO:0000313" key="2">
    <source>
        <dbReference type="Proteomes" id="UP000234382"/>
    </source>
</evidence>
<protein>
    <submittedName>
        <fullName evidence="1">Uncharacterized protein</fullName>
    </submittedName>
</protein>
<dbReference type="EMBL" id="FXYX01000018">
    <property type="protein sequence ID" value="SMX91268.1"/>
    <property type="molecule type" value="Genomic_DNA"/>
</dbReference>
<evidence type="ECO:0000313" key="1">
    <source>
        <dbReference type="EMBL" id="SMX91268.1"/>
    </source>
</evidence>
<dbReference type="AlphaFoldDB" id="A0A2H1JVG1"/>
<name>A0A2H1JVG1_9MICO</name>